<evidence type="ECO:0000313" key="2">
    <source>
        <dbReference type="EMBL" id="PKU72036.1"/>
    </source>
</evidence>
<reference evidence="2 3" key="1">
    <citation type="journal article" date="2016" name="Sci. Rep.">
        <title>The Dendrobium catenatum Lindl. genome sequence provides insights into polysaccharide synthase, floral development and adaptive evolution.</title>
        <authorList>
            <person name="Zhang G.Q."/>
            <person name="Xu Q."/>
            <person name="Bian C."/>
            <person name="Tsai W.C."/>
            <person name="Yeh C.M."/>
            <person name="Liu K.W."/>
            <person name="Yoshida K."/>
            <person name="Zhang L.S."/>
            <person name="Chang S.B."/>
            <person name="Chen F."/>
            <person name="Shi Y."/>
            <person name="Su Y.Y."/>
            <person name="Zhang Y.Q."/>
            <person name="Chen L.J."/>
            <person name="Yin Y."/>
            <person name="Lin M."/>
            <person name="Huang H."/>
            <person name="Deng H."/>
            <person name="Wang Z.W."/>
            <person name="Zhu S.L."/>
            <person name="Zhao X."/>
            <person name="Deng C."/>
            <person name="Niu S.C."/>
            <person name="Huang J."/>
            <person name="Wang M."/>
            <person name="Liu G.H."/>
            <person name="Yang H.J."/>
            <person name="Xiao X.J."/>
            <person name="Hsiao Y.Y."/>
            <person name="Wu W.L."/>
            <person name="Chen Y.Y."/>
            <person name="Mitsuda N."/>
            <person name="Ohme-Takagi M."/>
            <person name="Luo Y.B."/>
            <person name="Van de Peer Y."/>
            <person name="Liu Z.J."/>
        </authorList>
    </citation>
    <scope>NUCLEOTIDE SEQUENCE [LARGE SCALE GENOMIC DNA]</scope>
    <source>
        <tissue evidence="2">The whole plant</tissue>
    </source>
</reference>
<feature type="transmembrane region" description="Helical" evidence="1">
    <location>
        <begin position="76"/>
        <end position="98"/>
    </location>
</feature>
<keyword evidence="1" id="KW-1133">Transmembrane helix</keyword>
<keyword evidence="1" id="KW-0472">Membrane</keyword>
<name>A0A2I0W8P5_9ASPA</name>
<keyword evidence="1" id="KW-0812">Transmembrane</keyword>
<dbReference type="EMBL" id="KZ502845">
    <property type="protein sequence ID" value="PKU72036.1"/>
    <property type="molecule type" value="Genomic_DNA"/>
</dbReference>
<keyword evidence="3" id="KW-1185">Reference proteome</keyword>
<accession>A0A2I0W8P5</accession>
<organism evidence="2 3">
    <name type="scientific">Dendrobium catenatum</name>
    <dbReference type="NCBI Taxonomy" id="906689"/>
    <lineage>
        <taxon>Eukaryota</taxon>
        <taxon>Viridiplantae</taxon>
        <taxon>Streptophyta</taxon>
        <taxon>Embryophyta</taxon>
        <taxon>Tracheophyta</taxon>
        <taxon>Spermatophyta</taxon>
        <taxon>Magnoliopsida</taxon>
        <taxon>Liliopsida</taxon>
        <taxon>Asparagales</taxon>
        <taxon>Orchidaceae</taxon>
        <taxon>Epidendroideae</taxon>
        <taxon>Malaxideae</taxon>
        <taxon>Dendrobiinae</taxon>
        <taxon>Dendrobium</taxon>
    </lineage>
</organism>
<proteinExistence type="predicted"/>
<protein>
    <submittedName>
        <fullName evidence="2">Uncharacterized protein</fullName>
    </submittedName>
</protein>
<gene>
    <name evidence="2" type="ORF">MA16_Dca007400</name>
</gene>
<reference evidence="2 3" key="2">
    <citation type="journal article" date="2017" name="Nature">
        <title>The Apostasia genome and the evolution of orchids.</title>
        <authorList>
            <person name="Zhang G.Q."/>
            <person name="Liu K.W."/>
            <person name="Li Z."/>
            <person name="Lohaus R."/>
            <person name="Hsiao Y.Y."/>
            <person name="Niu S.C."/>
            <person name="Wang J.Y."/>
            <person name="Lin Y.C."/>
            <person name="Xu Q."/>
            <person name="Chen L.J."/>
            <person name="Yoshida K."/>
            <person name="Fujiwara S."/>
            <person name="Wang Z.W."/>
            <person name="Zhang Y.Q."/>
            <person name="Mitsuda N."/>
            <person name="Wang M."/>
            <person name="Liu G.H."/>
            <person name="Pecoraro L."/>
            <person name="Huang H.X."/>
            <person name="Xiao X.J."/>
            <person name="Lin M."/>
            <person name="Wu X.Y."/>
            <person name="Wu W.L."/>
            <person name="Chen Y.Y."/>
            <person name="Chang S.B."/>
            <person name="Sakamoto S."/>
            <person name="Ohme-Takagi M."/>
            <person name="Yagi M."/>
            <person name="Zeng S.J."/>
            <person name="Shen C.Y."/>
            <person name="Yeh C.M."/>
            <person name="Luo Y.B."/>
            <person name="Tsai W.C."/>
            <person name="Van de Peer Y."/>
            <person name="Liu Z.J."/>
        </authorList>
    </citation>
    <scope>NUCLEOTIDE SEQUENCE [LARGE SCALE GENOMIC DNA]</scope>
    <source>
        <tissue evidence="2">The whole plant</tissue>
    </source>
</reference>
<dbReference type="Proteomes" id="UP000233837">
    <property type="component" value="Unassembled WGS sequence"/>
</dbReference>
<evidence type="ECO:0000313" key="3">
    <source>
        <dbReference type="Proteomes" id="UP000233837"/>
    </source>
</evidence>
<dbReference type="AlphaFoldDB" id="A0A2I0W8P5"/>
<evidence type="ECO:0000256" key="1">
    <source>
        <dbReference type="SAM" id="Phobius"/>
    </source>
</evidence>
<sequence length="99" mass="10976">MADPEVDHKFIYNSQEKVDIIQSPFFDPGFGSEGTVEEYMERILYSLTDVIEEQQTTGSWKIAGRPPVSPTPTNSLLIKIASILCLAVASLGLLTFVLR</sequence>